<keyword evidence="4" id="KW-0479">Metal-binding</keyword>
<keyword evidence="3" id="KW-0349">Heme</keyword>
<dbReference type="Pfam" id="PF01328">
    <property type="entry name" value="Peroxidase_2"/>
    <property type="match status" value="1"/>
</dbReference>
<sequence length="268" mass="29388">MVVVVGALAIVNQQSELVVVDEKTRWVGARTWQLVEDINGYFEGFQDNLYSLDIRRSAFGPATGKGEMAFGPSGFACGRALVSFLSQGTVLVSWTTERTTKDVFDLRDIGVHNKIEHDASLIREDIYFEPNTAKIAIPLIEQLLESASDKDADNKHVLTYLDLSNALNQRQADSKASNPGFSRSLLLSMFGFGNCAAMQLVFGGKVEELPLFFSKKGVWMDGVPRNAKCFGITLGEFNVASSKIAFRTKTVPPTITVVSPQLANDDPK</sequence>
<dbReference type="InterPro" id="IPR000028">
    <property type="entry name" value="Chloroperoxidase"/>
</dbReference>
<accession>A0A0C3F824</accession>
<dbReference type="Gene3D" id="1.10.489.10">
    <property type="entry name" value="Chloroperoxidase-like"/>
    <property type="match status" value="1"/>
</dbReference>
<dbReference type="HOGENOM" id="CLU_1038684_0_0_1"/>
<evidence type="ECO:0000256" key="7">
    <source>
        <dbReference type="ARBA" id="ARBA00025795"/>
    </source>
</evidence>
<dbReference type="GO" id="GO:0004601">
    <property type="term" value="F:peroxidase activity"/>
    <property type="evidence" value="ECO:0007669"/>
    <property type="project" value="UniProtKB-KW"/>
</dbReference>
<evidence type="ECO:0000256" key="1">
    <source>
        <dbReference type="ARBA" id="ARBA00001970"/>
    </source>
</evidence>
<reference evidence="10" key="2">
    <citation type="submission" date="2015-01" db="EMBL/GenBank/DDBJ databases">
        <title>Evolutionary Origins and Diversification of the Mycorrhizal Mutualists.</title>
        <authorList>
            <consortium name="DOE Joint Genome Institute"/>
            <consortium name="Mycorrhizal Genomics Consortium"/>
            <person name="Kohler A."/>
            <person name="Kuo A."/>
            <person name="Nagy L.G."/>
            <person name="Floudas D."/>
            <person name="Copeland A."/>
            <person name="Barry K.W."/>
            <person name="Cichocki N."/>
            <person name="Veneault-Fourrey C."/>
            <person name="LaButti K."/>
            <person name="Lindquist E.A."/>
            <person name="Lipzen A."/>
            <person name="Lundell T."/>
            <person name="Morin E."/>
            <person name="Murat C."/>
            <person name="Riley R."/>
            <person name="Ohm R."/>
            <person name="Sun H."/>
            <person name="Tunlid A."/>
            <person name="Henrissat B."/>
            <person name="Grigoriev I.V."/>
            <person name="Hibbett D.S."/>
            <person name="Martin F."/>
        </authorList>
    </citation>
    <scope>NUCLEOTIDE SEQUENCE [LARGE SCALE GENOMIC DNA]</scope>
    <source>
        <strain evidence="10">F 1598</strain>
    </source>
</reference>
<evidence type="ECO:0000259" key="8">
    <source>
        <dbReference type="PROSITE" id="PS51405"/>
    </source>
</evidence>
<dbReference type="PANTHER" id="PTHR33577">
    <property type="entry name" value="STERIGMATOCYSTIN BIOSYNTHESIS PEROXIDASE STCC-RELATED"/>
    <property type="match status" value="1"/>
</dbReference>
<keyword evidence="6" id="KW-0408">Iron</keyword>
<dbReference type="Proteomes" id="UP000054166">
    <property type="component" value="Unassembled WGS sequence"/>
</dbReference>
<evidence type="ECO:0000256" key="2">
    <source>
        <dbReference type="ARBA" id="ARBA00022559"/>
    </source>
</evidence>
<evidence type="ECO:0000256" key="4">
    <source>
        <dbReference type="ARBA" id="ARBA00022723"/>
    </source>
</evidence>
<keyword evidence="10" id="KW-1185">Reference proteome</keyword>
<organism evidence="9 10">
    <name type="scientific">Piloderma croceum (strain F 1598)</name>
    <dbReference type="NCBI Taxonomy" id="765440"/>
    <lineage>
        <taxon>Eukaryota</taxon>
        <taxon>Fungi</taxon>
        <taxon>Dikarya</taxon>
        <taxon>Basidiomycota</taxon>
        <taxon>Agaricomycotina</taxon>
        <taxon>Agaricomycetes</taxon>
        <taxon>Agaricomycetidae</taxon>
        <taxon>Atheliales</taxon>
        <taxon>Atheliaceae</taxon>
        <taxon>Piloderma</taxon>
    </lineage>
</organism>
<evidence type="ECO:0000313" key="9">
    <source>
        <dbReference type="EMBL" id="KIM76046.1"/>
    </source>
</evidence>
<gene>
    <name evidence="9" type="ORF">PILCRDRAFT_13081</name>
</gene>
<reference evidence="9 10" key="1">
    <citation type="submission" date="2014-04" db="EMBL/GenBank/DDBJ databases">
        <authorList>
            <consortium name="DOE Joint Genome Institute"/>
            <person name="Kuo A."/>
            <person name="Tarkka M."/>
            <person name="Buscot F."/>
            <person name="Kohler A."/>
            <person name="Nagy L.G."/>
            <person name="Floudas D."/>
            <person name="Copeland A."/>
            <person name="Barry K.W."/>
            <person name="Cichocki N."/>
            <person name="Veneault-Fourrey C."/>
            <person name="LaButti K."/>
            <person name="Lindquist E.A."/>
            <person name="Lipzen A."/>
            <person name="Lundell T."/>
            <person name="Morin E."/>
            <person name="Murat C."/>
            <person name="Sun H."/>
            <person name="Tunlid A."/>
            <person name="Henrissat B."/>
            <person name="Grigoriev I.V."/>
            <person name="Hibbett D.S."/>
            <person name="Martin F."/>
            <person name="Nordberg H.P."/>
            <person name="Cantor M.N."/>
            <person name="Hua S.X."/>
        </authorList>
    </citation>
    <scope>NUCLEOTIDE SEQUENCE [LARGE SCALE GENOMIC DNA]</scope>
    <source>
        <strain evidence="9 10">F 1598</strain>
    </source>
</reference>
<evidence type="ECO:0000313" key="10">
    <source>
        <dbReference type="Proteomes" id="UP000054166"/>
    </source>
</evidence>
<dbReference type="AlphaFoldDB" id="A0A0C3F824"/>
<dbReference type="PROSITE" id="PS51405">
    <property type="entry name" value="HEME_HALOPEROXIDASE"/>
    <property type="match status" value="1"/>
</dbReference>
<dbReference type="InParanoid" id="A0A0C3F824"/>
<dbReference type="InterPro" id="IPR036851">
    <property type="entry name" value="Chloroperoxidase-like_sf"/>
</dbReference>
<comment type="similarity">
    <text evidence="7">Belongs to the chloroperoxidase family.</text>
</comment>
<dbReference type="OrthoDB" id="407298at2759"/>
<proteinExistence type="inferred from homology"/>
<protein>
    <recommendedName>
        <fullName evidence="8">Heme haloperoxidase family profile domain-containing protein</fullName>
    </recommendedName>
</protein>
<evidence type="ECO:0000256" key="3">
    <source>
        <dbReference type="ARBA" id="ARBA00022617"/>
    </source>
</evidence>
<keyword evidence="2" id="KW-0575">Peroxidase</keyword>
<dbReference type="GO" id="GO:0046872">
    <property type="term" value="F:metal ion binding"/>
    <property type="evidence" value="ECO:0007669"/>
    <property type="project" value="UniProtKB-KW"/>
</dbReference>
<keyword evidence="5" id="KW-0560">Oxidoreductase</keyword>
<name>A0A0C3F824_PILCF</name>
<dbReference type="EMBL" id="KN833039">
    <property type="protein sequence ID" value="KIM76046.1"/>
    <property type="molecule type" value="Genomic_DNA"/>
</dbReference>
<dbReference type="SUPFAM" id="SSF47571">
    <property type="entry name" value="Cloroperoxidase"/>
    <property type="match status" value="1"/>
</dbReference>
<dbReference type="PANTHER" id="PTHR33577:SF18">
    <property type="entry name" value="HEME HALOPEROXIDASE FAMILY PROFILE DOMAIN-CONTAINING PROTEIN"/>
    <property type="match status" value="1"/>
</dbReference>
<feature type="domain" description="Heme haloperoxidase family profile" evidence="8">
    <location>
        <begin position="1"/>
        <end position="239"/>
    </location>
</feature>
<comment type="cofactor">
    <cofactor evidence="1">
        <name>heme b</name>
        <dbReference type="ChEBI" id="CHEBI:60344"/>
    </cofactor>
</comment>
<evidence type="ECO:0000256" key="5">
    <source>
        <dbReference type="ARBA" id="ARBA00023002"/>
    </source>
</evidence>
<dbReference type="STRING" id="765440.A0A0C3F824"/>
<evidence type="ECO:0000256" key="6">
    <source>
        <dbReference type="ARBA" id="ARBA00023004"/>
    </source>
</evidence>